<feature type="transmembrane region" description="Helical" evidence="1">
    <location>
        <begin position="126"/>
        <end position="159"/>
    </location>
</feature>
<keyword evidence="1" id="KW-0812">Transmembrane</keyword>
<comment type="caution">
    <text evidence="2">The sequence shown here is derived from an EMBL/GenBank/DDBJ whole genome shotgun (WGS) entry which is preliminary data.</text>
</comment>
<organism evidence="2 3">
    <name type="scientific">Halovenus rubra</name>
    <dbReference type="NCBI Taxonomy" id="869890"/>
    <lineage>
        <taxon>Archaea</taxon>
        <taxon>Methanobacteriati</taxon>
        <taxon>Methanobacteriota</taxon>
        <taxon>Stenosarchaea group</taxon>
        <taxon>Halobacteria</taxon>
        <taxon>Halobacteriales</taxon>
        <taxon>Haloarculaceae</taxon>
        <taxon>Halovenus</taxon>
    </lineage>
</organism>
<dbReference type="Proteomes" id="UP001596414">
    <property type="component" value="Unassembled WGS sequence"/>
</dbReference>
<dbReference type="EMBL" id="JBHSZQ010000004">
    <property type="protein sequence ID" value="MFC7125500.1"/>
    <property type="molecule type" value="Genomic_DNA"/>
</dbReference>
<feature type="transmembrane region" description="Helical" evidence="1">
    <location>
        <begin position="51"/>
        <end position="73"/>
    </location>
</feature>
<gene>
    <name evidence="2" type="ORF">ACFQJ7_05525</name>
</gene>
<dbReference type="RefSeq" id="WP_267636498.1">
    <property type="nucleotide sequence ID" value="NZ_JAODIY010000004.1"/>
</dbReference>
<dbReference type="AlphaFoldDB" id="A0ABD5X8L0"/>
<keyword evidence="1" id="KW-0472">Membrane</keyword>
<dbReference type="Pfam" id="PF04306">
    <property type="entry name" value="DUF456"/>
    <property type="match status" value="1"/>
</dbReference>
<feature type="transmembrane region" description="Helical" evidence="1">
    <location>
        <begin position="93"/>
        <end position="114"/>
    </location>
</feature>
<name>A0ABD5X8L0_9EURY</name>
<accession>A0ABD5X8L0</accession>
<protein>
    <submittedName>
        <fullName evidence="2">DUF456 family protein</fullName>
    </submittedName>
</protein>
<sequence>MSPITLLAIALLVAGAVTSILPQVPGEMPLSIAGIYLYWWHTGYSDPSTTVLFVLTLLCLLVICSQFIGPVIMGKLSGTPAVTTSIGSFVGGVLFLLWGKVGLVVGTLGTVFILEYRRRGDVVESVVAAFTVVLAGFAQKVVKVAVALFVLAAMIVIILL</sequence>
<keyword evidence="1" id="KW-1133">Transmembrane helix</keyword>
<evidence type="ECO:0000256" key="1">
    <source>
        <dbReference type="SAM" id="Phobius"/>
    </source>
</evidence>
<proteinExistence type="predicted"/>
<dbReference type="InterPro" id="IPR007403">
    <property type="entry name" value="DUF456"/>
</dbReference>
<evidence type="ECO:0000313" key="2">
    <source>
        <dbReference type="EMBL" id="MFC7125500.1"/>
    </source>
</evidence>
<evidence type="ECO:0000313" key="3">
    <source>
        <dbReference type="Proteomes" id="UP001596414"/>
    </source>
</evidence>
<reference evidence="2 3" key="1">
    <citation type="journal article" date="2014" name="Int. J. Syst. Evol. Microbiol.">
        <title>Complete genome sequence of Corynebacterium casei LMG S-19264T (=DSM 44701T), isolated from a smear-ripened cheese.</title>
        <authorList>
            <consortium name="US DOE Joint Genome Institute (JGI-PGF)"/>
            <person name="Walter F."/>
            <person name="Albersmeier A."/>
            <person name="Kalinowski J."/>
            <person name="Ruckert C."/>
        </authorList>
    </citation>
    <scope>NUCLEOTIDE SEQUENCE [LARGE SCALE GENOMIC DNA]</scope>
    <source>
        <strain evidence="2 3">CGMCC 4.7215</strain>
    </source>
</reference>